<evidence type="ECO:0000313" key="1">
    <source>
        <dbReference type="EMBL" id="GMG85443.1"/>
    </source>
</evidence>
<organism evidence="1 2">
    <name type="scientific">Paralimibaculum aggregatum</name>
    <dbReference type="NCBI Taxonomy" id="3036245"/>
    <lineage>
        <taxon>Bacteria</taxon>
        <taxon>Pseudomonadati</taxon>
        <taxon>Pseudomonadota</taxon>
        <taxon>Alphaproteobacteria</taxon>
        <taxon>Rhodobacterales</taxon>
        <taxon>Paracoccaceae</taxon>
        <taxon>Paralimibaculum</taxon>
    </lineage>
</organism>
<protein>
    <recommendedName>
        <fullName evidence="3">DUF1127 domain-containing protein</fullName>
    </recommendedName>
</protein>
<dbReference type="Proteomes" id="UP001239909">
    <property type="component" value="Unassembled WGS sequence"/>
</dbReference>
<keyword evidence="2" id="KW-1185">Reference proteome</keyword>
<gene>
    <name evidence="1" type="ORF">LNKW23_46630</name>
</gene>
<proteinExistence type="predicted"/>
<sequence>MIRYLFDALRRSDDRSALIAFHRAELRDAGVTDDALRAFLAGR</sequence>
<dbReference type="EMBL" id="BSYI01000066">
    <property type="protein sequence ID" value="GMG85443.1"/>
    <property type="molecule type" value="Genomic_DNA"/>
</dbReference>
<dbReference type="RefSeq" id="WP_285674807.1">
    <property type="nucleotide sequence ID" value="NZ_BSYI01000066.1"/>
</dbReference>
<evidence type="ECO:0008006" key="3">
    <source>
        <dbReference type="Google" id="ProtNLM"/>
    </source>
</evidence>
<comment type="caution">
    <text evidence="1">The sequence shown here is derived from an EMBL/GenBank/DDBJ whole genome shotgun (WGS) entry which is preliminary data.</text>
</comment>
<reference evidence="1 2" key="1">
    <citation type="submission" date="2023-04" db="EMBL/GenBank/DDBJ databases">
        <title>Marinoamorphus aggregata gen. nov., sp. Nov., isolate from tissue of brittle star Ophioplocus japonicus.</title>
        <authorList>
            <person name="Kawano K."/>
            <person name="Sawayama S."/>
            <person name="Nakagawa S."/>
        </authorList>
    </citation>
    <scope>NUCLEOTIDE SEQUENCE [LARGE SCALE GENOMIC DNA]</scope>
    <source>
        <strain evidence="1 2">NKW23</strain>
    </source>
</reference>
<evidence type="ECO:0000313" key="2">
    <source>
        <dbReference type="Proteomes" id="UP001239909"/>
    </source>
</evidence>
<accession>A0ABQ6LTL9</accession>
<name>A0ABQ6LTL9_9RHOB</name>